<dbReference type="SUPFAM" id="SSF49464">
    <property type="entry name" value="Carboxypeptidase regulatory domain-like"/>
    <property type="match status" value="1"/>
</dbReference>
<evidence type="ECO:0000259" key="13">
    <source>
        <dbReference type="Pfam" id="PF00593"/>
    </source>
</evidence>
<dbReference type="Gene3D" id="2.170.130.10">
    <property type="entry name" value="TonB-dependent receptor, plug domain"/>
    <property type="match status" value="1"/>
</dbReference>
<dbReference type="PANTHER" id="PTHR30069:SF29">
    <property type="entry name" value="HEMOGLOBIN AND HEMOGLOBIN-HAPTOGLOBIN-BINDING PROTEIN 1-RELATED"/>
    <property type="match status" value="1"/>
</dbReference>
<evidence type="ECO:0000256" key="5">
    <source>
        <dbReference type="ARBA" id="ARBA00022729"/>
    </source>
</evidence>
<keyword evidence="2 10" id="KW-0813">Transport</keyword>
<keyword evidence="3 10" id="KW-1134">Transmembrane beta strand</keyword>
<dbReference type="InterPro" id="IPR037066">
    <property type="entry name" value="Plug_dom_sf"/>
</dbReference>
<keyword evidence="6 11" id="KW-0798">TonB box</keyword>
<evidence type="ECO:0000256" key="2">
    <source>
        <dbReference type="ARBA" id="ARBA00022448"/>
    </source>
</evidence>
<dbReference type="NCBIfam" id="TIGR04057">
    <property type="entry name" value="SusC_RagA_signa"/>
    <property type="match status" value="1"/>
</dbReference>
<evidence type="ECO:0000313" key="16">
    <source>
        <dbReference type="Proteomes" id="UP000198916"/>
    </source>
</evidence>
<dbReference type="InterPro" id="IPR036942">
    <property type="entry name" value="Beta-barrel_TonB_sf"/>
</dbReference>
<dbReference type="AlphaFoldDB" id="A0A1H7FSE1"/>
<dbReference type="Gene3D" id="2.60.40.1120">
    <property type="entry name" value="Carboxypeptidase-like, regulatory domain"/>
    <property type="match status" value="1"/>
</dbReference>
<dbReference type="Pfam" id="PF13620">
    <property type="entry name" value="CarboxypepD_reg"/>
    <property type="match status" value="1"/>
</dbReference>
<keyword evidence="16" id="KW-1185">Reference proteome</keyword>
<dbReference type="InterPro" id="IPR000531">
    <property type="entry name" value="Beta-barrel_TonB"/>
</dbReference>
<comment type="similarity">
    <text evidence="10 11">Belongs to the TonB-dependent receptor family.</text>
</comment>
<dbReference type="Gene3D" id="2.40.170.20">
    <property type="entry name" value="TonB-dependent receptor, beta-barrel domain"/>
    <property type="match status" value="1"/>
</dbReference>
<feature type="domain" description="TonB-dependent receptor plug" evidence="14">
    <location>
        <begin position="151"/>
        <end position="238"/>
    </location>
</feature>
<proteinExistence type="inferred from homology"/>
<dbReference type="NCBIfam" id="TIGR04056">
    <property type="entry name" value="OMP_RagA_SusC"/>
    <property type="match status" value="1"/>
</dbReference>
<evidence type="ECO:0000256" key="1">
    <source>
        <dbReference type="ARBA" id="ARBA00004571"/>
    </source>
</evidence>
<keyword evidence="9 10" id="KW-0998">Cell outer membrane</keyword>
<dbReference type="Proteomes" id="UP000198916">
    <property type="component" value="Unassembled WGS sequence"/>
</dbReference>
<feature type="signal peptide" evidence="12">
    <location>
        <begin position="1"/>
        <end position="27"/>
    </location>
</feature>
<dbReference type="GO" id="GO:0015344">
    <property type="term" value="F:siderophore uptake transmembrane transporter activity"/>
    <property type="evidence" value="ECO:0007669"/>
    <property type="project" value="TreeGrafter"/>
</dbReference>
<dbReference type="Pfam" id="PF00593">
    <property type="entry name" value="TonB_dep_Rec_b-barrel"/>
    <property type="match status" value="1"/>
</dbReference>
<evidence type="ECO:0000256" key="7">
    <source>
        <dbReference type="ARBA" id="ARBA00023136"/>
    </source>
</evidence>
<keyword evidence="7 10" id="KW-0472">Membrane</keyword>
<keyword evidence="4 10" id="KW-0812">Transmembrane</keyword>
<evidence type="ECO:0000313" key="15">
    <source>
        <dbReference type="EMBL" id="SEK28704.1"/>
    </source>
</evidence>
<dbReference type="InterPro" id="IPR012910">
    <property type="entry name" value="Plug_dom"/>
</dbReference>
<keyword evidence="8" id="KW-0675">Receptor</keyword>
<dbReference type="GO" id="GO:0009279">
    <property type="term" value="C:cell outer membrane"/>
    <property type="evidence" value="ECO:0007669"/>
    <property type="project" value="UniProtKB-SubCell"/>
</dbReference>
<evidence type="ECO:0000256" key="9">
    <source>
        <dbReference type="ARBA" id="ARBA00023237"/>
    </source>
</evidence>
<accession>A0A1H7FSE1</accession>
<dbReference type="Pfam" id="PF07715">
    <property type="entry name" value="Plug"/>
    <property type="match status" value="1"/>
</dbReference>
<keyword evidence="5 12" id="KW-0732">Signal</keyword>
<evidence type="ECO:0000256" key="6">
    <source>
        <dbReference type="ARBA" id="ARBA00023077"/>
    </source>
</evidence>
<dbReference type="STRING" id="332977.SAMN05421740_101444"/>
<feature type="domain" description="TonB-dependent receptor-like beta-barrel" evidence="13">
    <location>
        <begin position="473"/>
        <end position="979"/>
    </location>
</feature>
<evidence type="ECO:0000259" key="14">
    <source>
        <dbReference type="Pfam" id="PF07715"/>
    </source>
</evidence>
<dbReference type="InterPro" id="IPR023997">
    <property type="entry name" value="TonB-dep_OMP_SusC/RagA_CS"/>
</dbReference>
<reference evidence="16" key="1">
    <citation type="submission" date="2016-10" db="EMBL/GenBank/DDBJ databases">
        <authorList>
            <person name="Varghese N."/>
            <person name="Submissions S."/>
        </authorList>
    </citation>
    <scope>NUCLEOTIDE SEQUENCE [LARGE SCALE GENOMIC DNA]</scope>
    <source>
        <strain evidence="16">Jip14</strain>
    </source>
</reference>
<organism evidence="15 16">
    <name type="scientific">Parapedobacter koreensis</name>
    <dbReference type="NCBI Taxonomy" id="332977"/>
    <lineage>
        <taxon>Bacteria</taxon>
        <taxon>Pseudomonadati</taxon>
        <taxon>Bacteroidota</taxon>
        <taxon>Sphingobacteriia</taxon>
        <taxon>Sphingobacteriales</taxon>
        <taxon>Sphingobacteriaceae</taxon>
        <taxon>Parapedobacter</taxon>
    </lineage>
</organism>
<dbReference type="PROSITE" id="PS52016">
    <property type="entry name" value="TONB_DEPENDENT_REC_3"/>
    <property type="match status" value="1"/>
</dbReference>
<evidence type="ECO:0000256" key="3">
    <source>
        <dbReference type="ARBA" id="ARBA00022452"/>
    </source>
</evidence>
<evidence type="ECO:0000256" key="8">
    <source>
        <dbReference type="ARBA" id="ARBA00023170"/>
    </source>
</evidence>
<sequence length="1037" mass="113856">MEQNRLISNFRWWAMMLVLFASMQVKAQQGGQVRGTVMDNSGMPLSGVTVIAFGTEGAQAAATATNNDGMFVLQGLQTGANYTIRFNLIGYETHEMADFLVRPGDNNSILVRMAERTSALDEVVVIGYGEQQREDLTTAVASLPNVATNVARPLTNVSDILQGNMAGVTVVSAGGDPSSSPRVLIRGMGTLGSEQPLYVVDGVPYYGGPINPNDIERVDVLKDAASAAIYGAQAASGVIVITTKSGQIGKPRFAADLYQGWHQASNLPSALNAAQYAKAYVDASAHAGVVPADGHNAELNPWGQITRTNWMDEIFQTGSITNLNLQVSGGTENARYSSSFGYHDKDGLLVNTNYKRFAYRLKSEFDLSDRITVGQNFYVNQTQSRGINTSSSYSGAIINAIYMNPAAPVYDENGQFHGTVPFDLAQFSAAYGDTYNPVALLRRPTITNPTLNLNGNVFGKLEIIDGLTFKSNFAIDLNRYSYKRFDPIAPEIGRPSNVNYLNQTESRTDRWIWDQQLNYNKRFGRHGLDVLAVYSAQKTAYESFSVEARGFEREDDWYQYIGNAGSTPNLPTSGVFEDALTSAIGRISYDFDDRYFLSASVRQDRTSRLAKENQSDVFPAVSGAWKISSEPFFDLSAVNLLKARASWGQIGNIQSVGYYAYNVPLSTGTSTPLGNPGQLVRHFALTQQSNPNLLWETSETLNIGLDITLFNQLDITADYYTKKTLGLIQTNDADPHVGVNSGPTMNVGDVSNKGVEFTAGYHGQFGNWKLAATGNLQFNRNELLNLDGYSNDFIQHGDNVRSVLLPYRSEPGQPLYSYYLIPSAGIFNSEEEIQNYQQGGQLIQPNARPGDLKFVDSNGDGQINDEDRVFMGSAIPDFTYGFSLQLEYKNFDFSMLTYGIAGVKLFNGYKYTAYNAGLQGYNLDSRVLDAWRPDNTDANIPVLSRQDPNGNFGTASDWYLESGDYFRIKNIALGYTLPNSLLAKIGSQLRSRIYISAENPWTITSYSGIDPEVGSVGLDVGNYPLPKTYTVGLSVNF</sequence>
<dbReference type="RefSeq" id="WP_218145322.1">
    <property type="nucleotide sequence ID" value="NZ_FNZR01000001.1"/>
</dbReference>
<feature type="chain" id="PRO_5011743120" evidence="12">
    <location>
        <begin position="28"/>
        <end position="1037"/>
    </location>
</feature>
<dbReference type="EMBL" id="FNZR01000001">
    <property type="protein sequence ID" value="SEK28704.1"/>
    <property type="molecule type" value="Genomic_DNA"/>
</dbReference>
<dbReference type="InterPro" id="IPR039426">
    <property type="entry name" value="TonB-dep_rcpt-like"/>
</dbReference>
<comment type="subcellular location">
    <subcellularLocation>
        <location evidence="1 10">Cell outer membrane</location>
        <topology evidence="1 10">Multi-pass membrane protein</topology>
    </subcellularLocation>
</comment>
<dbReference type="InterPro" id="IPR023996">
    <property type="entry name" value="TonB-dep_OMP_SusC/RagA"/>
</dbReference>
<dbReference type="PANTHER" id="PTHR30069">
    <property type="entry name" value="TONB-DEPENDENT OUTER MEMBRANE RECEPTOR"/>
    <property type="match status" value="1"/>
</dbReference>
<evidence type="ECO:0000256" key="4">
    <source>
        <dbReference type="ARBA" id="ARBA00022692"/>
    </source>
</evidence>
<dbReference type="GO" id="GO:0044718">
    <property type="term" value="P:siderophore transmembrane transport"/>
    <property type="evidence" value="ECO:0007669"/>
    <property type="project" value="TreeGrafter"/>
</dbReference>
<gene>
    <name evidence="15" type="ORF">SAMN05421740_101444</name>
</gene>
<protein>
    <submittedName>
        <fullName evidence="15">TonB-linked outer membrane protein, SusC/RagA family</fullName>
    </submittedName>
</protein>
<evidence type="ECO:0000256" key="11">
    <source>
        <dbReference type="RuleBase" id="RU003357"/>
    </source>
</evidence>
<evidence type="ECO:0000256" key="12">
    <source>
        <dbReference type="SAM" id="SignalP"/>
    </source>
</evidence>
<dbReference type="SUPFAM" id="SSF56935">
    <property type="entry name" value="Porins"/>
    <property type="match status" value="1"/>
</dbReference>
<evidence type="ECO:0000256" key="10">
    <source>
        <dbReference type="PROSITE-ProRule" id="PRU01360"/>
    </source>
</evidence>
<dbReference type="InterPro" id="IPR008969">
    <property type="entry name" value="CarboxyPept-like_regulatory"/>
</dbReference>
<name>A0A1H7FSE1_9SPHI</name>